<organism evidence="5 6">
    <name type="scientific">Zymoseptoria brevis</name>
    <dbReference type="NCBI Taxonomy" id="1047168"/>
    <lineage>
        <taxon>Eukaryota</taxon>
        <taxon>Fungi</taxon>
        <taxon>Dikarya</taxon>
        <taxon>Ascomycota</taxon>
        <taxon>Pezizomycotina</taxon>
        <taxon>Dothideomycetes</taxon>
        <taxon>Dothideomycetidae</taxon>
        <taxon>Mycosphaerellales</taxon>
        <taxon>Mycosphaerellaceae</taxon>
        <taxon>Zymoseptoria</taxon>
    </lineage>
</organism>
<keyword evidence="6" id="KW-1185">Reference proteome</keyword>
<dbReference type="Proteomes" id="UP000033647">
    <property type="component" value="Unassembled WGS sequence"/>
</dbReference>
<dbReference type="InterPro" id="IPR050740">
    <property type="entry name" value="Aldehyde_DH_Superfamily"/>
</dbReference>
<dbReference type="GO" id="GO:0004777">
    <property type="term" value="F:succinate-semialdehyde dehydrogenase (NAD+) activity"/>
    <property type="evidence" value="ECO:0007669"/>
    <property type="project" value="TreeGrafter"/>
</dbReference>
<dbReference type="Gene3D" id="3.40.605.10">
    <property type="entry name" value="Aldehyde Dehydrogenase, Chain A, domain 1"/>
    <property type="match status" value="1"/>
</dbReference>
<dbReference type="SUPFAM" id="SSF53720">
    <property type="entry name" value="ALDH-like"/>
    <property type="match status" value="1"/>
</dbReference>
<comment type="similarity">
    <text evidence="3">Belongs to the aldehyde dehydrogenase family.</text>
</comment>
<dbReference type="PROSITE" id="PS00070">
    <property type="entry name" value="ALDEHYDE_DEHYDR_CYS"/>
    <property type="match status" value="1"/>
</dbReference>
<dbReference type="AlphaFoldDB" id="A0A0F4G871"/>
<dbReference type="OrthoDB" id="310895at2759"/>
<name>A0A0F4G871_9PEZI</name>
<dbReference type="PANTHER" id="PTHR43353">
    <property type="entry name" value="SUCCINATE-SEMIALDEHYDE DEHYDROGENASE, MITOCHONDRIAL"/>
    <property type="match status" value="1"/>
</dbReference>
<dbReference type="GO" id="GO:0009450">
    <property type="term" value="P:gamma-aminobutyric acid catabolic process"/>
    <property type="evidence" value="ECO:0007669"/>
    <property type="project" value="TreeGrafter"/>
</dbReference>
<dbReference type="InterPro" id="IPR016161">
    <property type="entry name" value="Ald_DH/histidinol_DH"/>
</dbReference>
<evidence type="ECO:0000259" key="4">
    <source>
        <dbReference type="Pfam" id="PF00171"/>
    </source>
</evidence>
<dbReference type="InterPro" id="IPR016160">
    <property type="entry name" value="Ald_DH_CS_CYS"/>
</dbReference>
<dbReference type="PANTHER" id="PTHR43353:SF6">
    <property type="entry name" value="CYTOPLASMIC ALDEHYDE DEHYDROGENASE (EUROFUNG)"/>
    <property type="match status" value="1"/>
</dbReference>
<evidence type="ECO:0000313" key="5">
    <source>
        <dbReference type="EMBL" id="KJX93217.1"/>
    </source>
</evidence>
<dbReference type="InterPro" id="IPR016162">
    <property type="entry name" value="Ald_DH_N"/>
</dbReference>
<evidence type="ECO:0000313" key="6">
    <source>
        <dbReference type="Proteomes" id="UP000033647"/>
    </source>
</evidence>
<evidence type="ECO:0000256" key="2">
    <source>
        <dbReference type="PROSITE-ProRule" id="PRU10007"/>
    </source>
</evidence>
<gene>
    <name evidence="5" type="ORF">TI39_contig4363g00002</name>
</gene>
<feature type="domain" description="Aldehyde dehydrogenase" evidence="4">
    <location>
        <begin position="22"/>
        <end position="476"/>
    </location>
</feature>
<evidence type="ECO:0000256" key="1">
    <source>
        <dbReference type="ARBA" id="ARBA00023002"/>
    </source>
</evidence>
<comment type="caution">
    <text evidence="5">The sequence shown here is derived from an EMBL/GenBank/DDBJ whole genome shotgun (WGS) entry which is preliminary data.</text>
</comment>
<dbReference type="Pfam" id="PF00171">
    <property type="entry name" value="Aldedh"/>
    <property type="match status" value="1"/>
</dbReference>
<proteinExistence type="inferred from homology"/>
<accession>A0A0F4G871</accession>
<sequence length="480" mass="50797">MPSTIGPDGTVPLWLNGEQVQTSKSFEVISPSTGKALYKSAAASVDDANVAVAAAKAAFSAWSQTKPSARRDILLKAADLLIERKERLWQLANSEVASTEGYFAFDFADTLEAVRSTAGLIATAQNGQLPAMGEPGRSAMVIREPYGVIVAIAPWNCPCILLTRSFLAPLAMGNTVVVKGPEKAPGCLNALMQLFHDAGLPAGVLNSIVHRPQDGAEITPVLISHPAVRKINFTGSTAVGSIVAGLAGKALKPVLMELGGKAPAIVCEDADLQNAAVQCAVGAFLFSGQICMATERVIVNSKVADKFRDVLAGTIDAIFPDQNGLVLVDKAPVQKNSALVQDALSKGAKAIYGDPSDQQELATAMRPIVVEGVKDGMDLYYTESFGPTVSLMIVDSDEEAIKIANDTDYGLASAVFTENLQRGLRIARQIETGAVHINSMSVHDEPSLPHGGAKKSGFGRFNGEEGLKEWVRLKTITWKD</sequence>
<dbReference type="InterPro" id="IPR016163">
    <property type="entry name" value="Ald_DH_C"/>
</dbReference>
<dbReference type="InterPro" id="IPR015590">
    <property type="entry name" value="Aldehyde_DH_dom"/>
</dbReference>
<dbReference type="CDD" id="cd07105">
    <property type="entry name" value="ALDH_SaliADH"/>
    <property type="match status" value="1"/>
</dbReference>
<dbReference type="Gene3D" id="3.40.309.10">
    <property type="entry name" value="Aldehyde Dehydrogenase, Chain A, domain 2"/>
    <property type="match status" value="1"/>
</dbReference>
<dbReference type="STRING" id="1047168.A0A0F4G871"/>
<dbReference type="EMBL" id="LAFY01004322">
    <property type="protein sequence ID" value="KJX93217.1"/>
    <property type="molecule type" value="Genomic_DNA"/>
</dbReference>
<keyword evidence="1 3" id="KW-0560">Oxidoreductase</keyword>
<reference evidence="5 6" key="1">
    <citation type="submission" date="2015-03" db="EMBL/GenBank/DDBJ databases">
        <title>RNA-seq based gene annotation and comparative genomics of four Zymoseptoria species reveal species-specific pathogenicity related genes and transposable element activity.</title>
        <authorList>
            <person name="Grandaubert J."/>
            <person name="Bhattacharyya A."/>
            <person name="Stukenbrock E.H."/>
        </authorList>
    </citation>
    <scope>NUCLEOTIDE SEQUENCE [LARGE SCALE GENOMIC DNA]</scope>
    <source>
        <strain evidence="5 6">Zb18110</strain>
    </source>
</reference>
<dbReference type="InterPro" id="IPR029510">
    <property type="entry name" value="Ald_DH_CS_GLU"/>
</dbReference>
<protein>
    <submittedName>
        <fullName evidence="5">Aldehyde dehydrogenase like protein</fullName>
    </submittedName>
</protein>
<evidence type="ECO:0000256" key="3">
    <source>
        <dbReference type="RuleBase" id="RU003345"/>
    </source>
</evidence>
<dbReference type="PROSITE" id="PS00687">
    <property type="entry name" value="ALDEHYDE_DEHYDR_GLU"/>
    <property type="match status" value="1"/>
</dbReference>
<feature type="active site" evidence="2">
    <location>
        <position position="257"/>
    </location>
</feature>